<dbReference type="Proteomes" id="UP000709295">
    <property type="component" value="Unassembled WGS sequence"/>
</dbReference>
<reference evidence="2" key="1">
    <citation type="submission" date="2021-01" db="EMBL/GenBank/DDBJ databases">
        <title>Phytophthora aleatoria, a newly-described species from Pinus radiata is distinct from Phytophthora cactorum isolates based on comparative genomics.</title>
        <authorList>
            <person name="Mcdougal R."/>
            <person name="Panda P."/>
            <person name="Williams N."/>
            <person name="Studholme D.J."/>
        </authorList>
    </citation>
    <scope>NUCLEOTIDE SEQUENCE</scope>
    <source>
        <strain evidence="2">NZFS 4037</strain>
    </source>
</reference>
<organism evidence="2 3">
    <name type="scientific">Phytophthora aleatoria</name>
    <dbReference type="NCBI Taxonomy" id="2496075"/>
    <lineage>
        <taxon>Eukaryota</taxon>
        <taxon>Sar</taxon>
        <taxon>Stramenopiles</taxon>
        <taxon>Oomycota</taxon>
        <taxon>Peronosporomycetes</taxon>
        <taxon>Peronosporales</taxon>
        <taxon>Peronosporaceae</taxon>
        <taxon>Phytophthora</taxon>
    </lineage>
</organism>
<dbReference type="AlphaFoldDB" id="A0A8J5M3A6"/>
<accession>A0A8J5M3A6</accession>
<evidence type="ECO:0000313" key="2">
    <source>
        <dbReference type="EMBL" id="KAG6949896.1"/>
    </source>
</evidence>
<evidence type="ECO:0000313" key="3">
    <source>
        <dbReference type="Proteomes" id="UP000709295"/>
    </source>
</evidence>
<evidence type="ECO:0000256" key="1">
    <source>
        <dbReference type="SAM" id="SignalP"/>
    </source>
</evidence>
<comment type="caution">
    <text evidence="2">The sequence shown here is derived from an EMBL/GenBank/DDBJ whole genome shotgun (WGS) entry which is preliminary data.</text>
</comment>
<protein>
    <recommendedName>
        <fullName evidence="4">RxLR effector protein</fullName>
    </recommendedName>
</protein>
<evidence type="ECO:0008006" key="4">
    <source>
        <dbReference type="Google" id="ProtNLM"/>
    </source>
</evidence>
<dbReference type="EMBL" id="JAENGY010001370">
    <property type="protein sequence ID" value="KAG6949896.1"/>
    <property type="molecule type" value="Genomic_DNA"/>
</dbReference>
<feature type="chain" id="PRO_5035145054" description="RxLR effector protein" evidence="1">
    <location>
        <begin position="19"/>
        <end position="99"/>
    </location>
</feature>
<name>A0A8J5M3A6_9STRA</name>
<proteinExistence type="predicted"/>
<keyword evidence="3" id="KW-1185">Reference proteome</keyword>
<sequence>MNFGKLFPLVAMALSVYSAELPMLLPPPRAYQSTMGGPITVAIRTPHPRQQQSPMKTKLRRQLPQAGQSIMDARTTADILTPLQLHTILKEAIQARTER</sequence>
<gene>
    <name evidence="2" type="ORF">JG688_00014430</name>
</gene>
<feature type="signal peptide" evidence="1">
    <location>
        <begin position="1"/>
        <end position="18"/>
    </location>
</feature>
<keyword evidence="1" id="KW-0732">Signal</keyword>